<dbReference type="EMBL" id="JBHRTO010000001">
    <property type="protein sequence ID" value="MFC3180315.1"/>
    <property type="molecule type" value="Genomic_DNA"/>
</dbReference>
<dbReference type="Gene3D" id="1.20.58.320">
    <property type="entry name" value="TPR-like"/>
    <property type="match status" value="1"/>
</dbReference>
<organism evidence="1 2">
    <name type="scientific">Cypionkella sinensis</name>
    <dbReference type="NCBI Taxonomy" id="1756043"/>
    <lineage>
        <taxon>Bacteria</taxon>
        <taxon>Pseudomonadati</taxon>
        <taxon>Pseudomonadota</taxon>
        <taxon>Alphaproteobacteria</taxon>
        <taxon>Rhodobacterales</taxon>
        <taxon>Paracoccaceae</taxon>
        <taxon>Cypionkella</taxon>
    </lineage>
</organism>
<gene>
    <name evidence="1" type="ORF">ACFOGH_04885</name>
</gene>
<dbReference type="InterPro" id="IPR010323">
    <property type="entry name" value="DUF924"/>
</dbReference>
<dbReference type="Gene3D" id="1.25.40.10">
    <property type="entry name" value="Tetratricopeptide repeat domain"/>
    <property type="match status" value="1"/>
</dbReference>
<reference evidence="2" key="1">
    <citation type="journal article" date="2019" name="Int. J. Syst. Evol. Microbiol.">
        <title>The Global Catalogue of Microorganisms (GCM) 10K type strain sequencing project: providing services to taxonomists for standard genome sequencing and annotation.</title>
        <authorList>
            <consortium name="The Broad Institute Genomics Platform"/>
            <consortium name="The Broad Institute Genome Sequencing Center for Infectious Disease"/>
            <person name="Wu L."/>
            <person name="Ma J."/>
        </authorList>
    </citation>
    <scope>NUCLEOTIDE SEQUENCE [LARGE SCALE GENOMIC DNA]</scope>
    <source>
        <strain evidence="2">KCTC 52039</strain>
    </source>
</reference>
<keyword evidence="2" id="KW-1185">Reference proteome</keyword>
<dbReference type="Proteomes" id="UP001595547">
    <property type="component" value="Unassembled WGS sequence"/>
</dbReference>
<name>A0ABV7IY08_9RHOB</name>
<dbReference type="SUPFAM" id="SSF48452">
    <property type="entry name" value="TPR-like"/>
    <property type="match status" value="1"/>
</dbReference>
<dbReference type="InterPro" id="IPR011990">
    <property type="entry name" value="TPR-like_helical_dom_sf"/>
</dbReference>
<dbReference type="RefSeq" id="WP_380071944.1">
    <property type="nucleotide sequence ID" value="NZ_JBHRTO010000001.1"/>
</dbReference>
<protein>
    <submittedName>
        <fullName evidence="1">DUF924 family protein</fullName>
    </submittedName>
</protein>
<accession>A0ABV7IY08</accession>
<comment type="caution">
    <text evidence="1">The sequence shown here is derived from an EMBL/GenBank/DDBJ whole genome shotgun (WGS) entry which is preliminary data.</text>
</comment>
<proteinExistence type="predicted"/>
<evidence type="ECO:0000313" key="1">
    <source>
        <dbReference type="EMBL" id="MFC3180315.1"/>
    </source>
</evidence>
<dbReference type="Pfam" id="PF06041">
    <property type="entry name" value="DUF924"/>
    <property type="match status" value="1"/>
</dbReference>
<evidence type="ECO:0000313" key="2">
    <source>
        <dbReference type="Proteomes" id="UP001595547"/>
    </source>
</evidence>
<sequence>MSDPIEILDFWLGDIGPDGWYAGGDDLDATIRDRFADIWQAAADGGLEHWVEGTVGTLAYLILCDQLSRNMHRGTPKAFATDPQALAAAKQALAQGWDMNAPEPERQFFYMPFEHSENLADQDQAVTLLTERMASDPEMALHAQAHRQIIARFGRFPNRNAALGRENTADEAAFLAEGGYAAVVQALKDSHAASA</sequence>